<gene>
    <name evidence="1" type="ORF">GFSPODELE1_LOCUS10339</name>
</gene>
<protein>
    <submittedName>
        <fullName evidence="1">Uncharacterized protein</fullName>
    </submittedName>
</protein>
<evidence type="ECO:0000313" key="1">
    <source>
        <dbReference type="EMBL" id="CAL1715643.1"/>
    </source>
</evidence>
<keyword evidence="2" id="KW-1185">Reference proteome</keyword>
<proteinExistence type="predicted"/>
<name>A0ABP1E898_9APHY</name>
<evidence type="ECO:0000313" key="2">
    <source>
        <dbReference type="Proteomes" id="UP001497453"/>
    </source>
</evidence>
<sequence>MATQGAQLRRQCQEVRTVMHEIDRDLSNVPGLSDYHRTFKTIATQFHSTIPPRLSEIIEAVRGILIRFLNENADLSHALKPFSRSGVLSGGRQTVTALNRQLESLATALEMNEVQNSKHIQLKLQTFIGGLTGFKDIYDQVTGTFSNCSRPARRKSIQSRGIRGSRPV</sequence>
<dbReference type="Proteomes" id="UP001497453">
    <property type="component" value="Chromosome 8"/>
</dbReference>
<dbReference type="EMBL" id="OZ037951">
    <property type="protein sequence ID" value="CAL1715643.1"/>
    <property type="molecule type" value="Genomic_DNA"/>
</dbReference>
<accession>A0ABP1E898</accession>
<organism evidence="1 2">
    <name type="scientific">Somion occarium</name>
    <dbReference type="NCBI Taxonomy" id="3059160"/>
    <lineage>
        <taxon>Eukaryota</taxon>
        <taxon>Fungi</taxon>
        <taxon>Dikarya</taxon>
        <taxon>Basidiomycota</taxon>
        <taxon>Agaricomycotina</taxon>
        <taxon>Agaricomycetes</taxon>
        <taxon>Polyporales</taxon>
        <taxon>Cerrenaceae</taxon>
        <taxon>Somion</taxon>
    </lineage>
</organism>
<reference evidence="2" key="1">
    <citation type="submission" date="2024-04" db="EMBL/GenBank/DDBJ databases">
        <authorList>
            <person name="Shaw F."/>
            <person name="Minotto A."/>
        </authorList>
    </citation>
    <scope>NUCLEOTIDE SEQUENCE [LARGE SCALE GENOMIC DNA]</scope>
</reference>